<accession>A0A3R9QKG0</accession>
<sequence length="40" mass="4555">MKVLLHFGVLFGTQDQPSVAIHVSEMPVIRPSESNRIRKH</sequence>
<organism evidence="1 2">
    <name type="scientific">Edaphobacter aggregans</name>
    <dbReference type="NCBI Taxonomy" id="570835"/>
    <lineage>
        <taxon>Bacteria</taxon>
        <taxon>Pseudomonadati</taxon>
        <taxon>Acidobacteriota</taxon>
        <taxon>Terriglobia</taxon>
        <taxon>Terriglobales</taxon>
        <taxon>Acidobacteriaceae</taxon>
        <taxon>Edaphobacter</taxon>
    </lineage>
</organism>
<dbReference type="EMBL" id="RSDW01000001">
    <property type="protein sequence ID" value="RSL18672.1"/>
    <property type="molecule type" value="Genomic_DNA"/>
</dbReference>
<keyword evidence="2" id="KW-1185">Reference proteome</keyword>
<gene>
    <name evidence="1" type="ORF">EDE15_4267</name>
</gene>
<dbReference type="Proteomes" id="UP000269669">
    <property type="component" value="Unassembled WGS sequence"/>
</dbReference>
<evidence type="ECO:0000313" key="1">
    <source>
        <dbReference type="EMBL" id="RSL18672.1"/>
    </source>
</evidence>
<comment type="caution">
    <text evidence="1">The sequence shown here is derived from an EMBL/GenBank/DDBJ whole genome shotgun (WGS) entry which is preliminary data.</text>
</comment>
<dbReference type="AlphaFoldDB" id="A0A3R9QKG0"/>
<proteinExistence type="predicted"/>
<name>A0A3R9QKG0_9BACT</name>
<reference evidence="1 2" key="1">
    <citation type="submission" date="2018-12" db="EMBL/GenBank/DDBJ databases">
        <title>Sequencing of bacterial isolates from soil warming experiment in Harvard Forest, Massachusetts, USA.</title>
        <authorList>
            <person name="Deangelis K."/>
        </authorList>
    </citation>
    <scope>NUCLEOTIDE SEQUENCE [LARGE SCALE GENOMIC DNA]</scope>
    <source>
        <strain evidence="1 2">EB153</strain>
    </source>
</reference>
<protein>
    <submittedName>
        <fullName evidence="1">Uncharacterized protein</fullName>
    </submittedName>
</protein>
<evidence type="ECO:0000313" key="2">
    <source>
        <dbReference type="Proteomes" id="UP000269669"/>
    </source>
</evidence>